<sequence length="74" mass="8269">MWSSPFLYRLTRTKLNLSPLAHSTALFNELIIGIQALLLRLIPEKEYFKPLSPNAVCCLGMGIVLPPIFTILGL</sequence>
<dbReference type="EnsemblMetazoa" id="Aqu2.1.44106_001">
    <property type="protein sequence ID" value="Aqu2.1.44106_001"/>
    <property type="gene ID" value="Aqu2.1.44106"/>
</dbReference>
<feature type="transmembrane region" description="Helical" evidence="1">
    <location>
        <begin position="20"/>
        <end position="39"/>
    </location>
</feature>
<evidence type="ECO:0000313" key="2">
    <source>
        <dbReference type="EnsemblMetazoa" id="Aqu2.1.44106_001"/>
    </source>
</evidence>
<keyword evidence="1" id="KW-0812">Transmembrane</keyword>
<feature type="transmembrane region" description="Helical" evidence="1">
    <location>
        <begin position="51"/>
        <end position="72"/>
    </location>
</feature>
<keyword evidence="1" id="KW-0472">Membrane</keyword>
<reference evidence="2" key="1">
    <citation type="submission" date="2017-05" db="UniProtKB">
        <authorList>
            <consortium name="EnsemblMetazoa"/>
        </authorList>
    </citation>
    <scope>IDENTIFICATION</scope>
</reference>
<evidence type="ECO:0000256" key="1">
    <source>
        <dbReference type="SAM" id="Phobius"/>
    </source>
</evidence>
<protein>
    <submittedName>
        <fullName evidence="2">Uncharacterized protein</fullName>
    </submittedName>
</protein>
<keyword evidence="1" id="KW-1133">Transmembrane helix</keyword>
<dbReference type="AlphaFoldDB" id="A0A1X7VW63"/>
<name>A0A1X7VW63_AMPQE</name>
<organism evidence="2">
    <name type="scientific">Amphimedon queenslandica</name>
    <name type="common">Sponge</name>
    <dbReference type="NCBI Taxonomy" id="400682"/>
    <lineage>
        <taxon>Eukaryota</taxon>
        <taxon>Metazoa</taxon>
        <taxon>Porifera</taxon>
        <taxon>Demospongiae</taxon>
        <taxon>Heteroscleromorpha</taxon>
        <taxon>Haplosclerida</taxon>
        <taxon>Niphatidae</taxon>
        <taxon>Amphimedon</taxon>
    </lineage>
</organism>
<proteinExistence type="predicted"/>
<dbReference type="InParanoid" id="A0A1X7VW63"/>
<accession>A0A1X7VW63</accession>